<proteinExistence type="predicted"/>
<organism evidence="1 2">
    <name type="scientific">Paractinoplanes aksuensis</name>
    <dbReference type="NCBI Taxonomy" id="2939490"/>
    <lineage>
        <taxon>Bacteria</taxon>
        <taxon>Bacillati</taxon>
        <taxon>Actinomycetota</taxon>
        <taxon>Actinomycetes</taxon>
        <taxon>Micromonosporales</taxon>
        <taxon>Micromonosporaceae</taxon>
        <taxon>Paractinoplanes</taxon>
    </lineage>
</organism>
<comment type="caution">
    <text evidence="1">The sequence shown here is derived from an EMBL/GenBank/DDBJ whole genome shotgun (WGS) entry which is preliminary data.</text>
</comment>
<name>A0ABT1DZS9_9ACTN</name>
<keyword evidence="2" id="KW-1185">Reference proteome</keyword>
<reference evidence="1 2" key="1">
    <citation type="submission" date="2022-06" db="EMBL/GenBank/DDBJ databases">
        <title>New Species of the Genus Actinoplanes, ActinopZanes ferrugineus.</title>
        <authorList>
            <person name="Ding P."/>
        </authorList>
    </citation>
    <scope>NUCLEOTIDE SEQUENCE [LARGE SCALE GENOMIC DNA]</scope>
    <source>
        <strain evidence="1 2">TRM88003</strain>
    </source>
</reference>
<protein>
    <submittedName>
        <fullName evidence="1">Uncharacterized protein</fullName>
    </submittedName>
</protein>
<dbReference type="EMBL" id="JAMYJR010000034">
    <property type="protein sequence ID" value="MCO8275111.1"/>
    <property type="molecule type" value="Genomic_DNA"/>
</dbReference>
<gene>
    <name evidence="1" type="ORF">M1L60_31480</name>
</gene>
<accession>A0ABT1DZS9</accession>
<evidence type="ECO:0000313" key="1">
    <source>
        <dbReference type="EMBL" id="MCO8275111.1"/>
    </source>
</evidence>
<dbReference type="RefSeq" id="WP_253241179.1">
    <property type="nucleotide sequence ID" value="NZ_JAMYJR010000034.1"/>
</dbReference>
<evidence type="ECO:0000313" key="2">
    <source>
        <dbReference type="Proteomes" id="UP001523369"/>
    </source>
</evidence>
<sequence length="204" mass="21937">MDAPAVTPYFGLRKTWLDPGPGIALVQAHYTWSDPGAAPDWADAEQVVLAPEDGPLRAAVLEVPRLAGDFQLHHFFFVVGADDRAASPVFTEDIVSTEVTCTDATGDLTAAGLVWSSDGAPPNYTSTVMDGLPFETLGDAPGEGSLYEFVRAQPLPHVFRGRVWGVRGTSIRYALHLIRHGRPDPAQDGESWDDNGGRGWVVAL</sequence>
<dbReference type="Proteomes" id="UP001523369">
    <property type="component" value="Unassembled WGS sequence"/>
</dbReference>